<evidence type="ECO:0000256" key="7">
    <source>
        <dbReference type="ARBA" id="ARBA00035452"/>
    </source>
</evidence>
<dbReference type="GO" id="GO:0022625">
    <property type="term" value="C:cytosolic large ribosomal subunit"/>
    <property type="evidence" value="ECO:0007669"/>
    <property type="project" value="TreeGrafter"/>
</dbReference>
<evidence type="ECO:0000256" key="4">
    <source>
        <dbReference type="ARBA" id="ARBA00022980"/>
    </source>
</evidence>
<dbReference type="EMBL" id="UARS01000011">
    <property type="protein sequence ID" value="SPW56823.1"/>
    <property type="molecule type" value="Genomic_DNA"/>
</dbReference>
<proteinExistence type="inferred from homology"/>
<evidence type="ECO:0000256" key="1">
    <source>
        <dbReference type="ARBA" id="ARBA00010531"/>
    </source>
</evidence>
<evidence type="ECO:0000256" key="6">
    <source>
        <dbReference type="ARBA" id="ARBA00035241"/>
    </source>
</evidence>
<dbReference type="InterPro" id="IPR023674">
    <property type="entry name" value="Ribosomal_uL1-like"/>
</dbReference>
<reference evidence="8 9" key="1">
    <citation type="submission" date="2018-06" db="EMBL/GenBank/DDBJ databases">
        <authorList>
            <consortium name="Pathogen Informatics"/>
            <person name="Doyle S."/>
        </authorList>
    </citation>
    <scope>NUCLEOTIDE SEQUENCE [LARGE SCALE GENOMIC DNA]</scope>
    <source>
        <strain evidence="8 9">NCTC11126</strain>
    </source>
</reference>
<dbReference type="PANTHER" id="PTHR36427">
    <property type="entry name" value="54S RIBOSOMAL PROTEIN L1, MITOCHONDRIAL"/>
    <property type="match status" value="1"/>
</dbReference>
<organism evidence="8 9">
    <name type="scientific">Escherichia coli</name>
    <dbReference type="NCBI Taxonomy" id="562"/>
    <lineage>
        <taxon>Bacteria</taxon>
        <taxon>Pseudomonadati</taxon>
        <taxon>Pseudomonadota</taxon>
        <taxon>Gammaproteobacteria</taxon>
        <taxon>Enterobacterales</taxon>
        <taxon>Enterobacteriaceae</taxon>
        <taxon>Escherichia</taxon>
    </lineage>
</organism>
<dbReference type="Proteomes" id="UP000250561">
    <property type="component" value="Unassembled WGS sequence"/>
</dbReference>
<evidence type="ECO:0000313" key="8">
    <source>
        <dbReference type="EMBL" id="SPW56823.1"/>
    </source>
</evidence>
<accession>A0A2X1KCS9</accession>
<keyword evidence="4 8" id="KW-0689">Ribosomal protein</keyword>
<keyword evidence="2" id="KW-0678">Repressor</keyword>
<dbReference type="AlphaFoldDB" id="A0A2X1KCS9"/>
<dbReference type="InterPro" id="IPR028364">
    <property type="entry name" value="Ribosomal_uL1/biogenesis"/>
</dbReference>
<evidence type="ECO:0000313" key="9">
    <source>
        <dbReference type="Proteomes" id="UP000250561"/>
    </source>
</evidence>
<evidence type="ECO:0000256" key="3">
    <source>
        <dbReference type="ARBA" id="ARBA00022845"/>
    </source>
</evidence>
<dbReference type="SUPFAM" id="SSF56808">
    <property type="entry name" value="Ribosomal protein L1"/>
    <property type="match status" value="1"/>
</dbReference>
<dbReference type="GO" id="GO:0006417">
    <property type="term" value="P:regulation of translation"/>
    <property type="evidence" value="ECO:0007669"/>
    <property type="project" value="UniProtKB-KW"/>
</dbReference>
<dbReference type="PANTHER" id="PTHR36427:SF3">
    <property type="entry name" value="LARGE RIBOSOMAL SUBUNIT PROTEIN UL1M"/>
    <property type="match status" value="1"/>
</dbReference>
<keyword evidence="5" id="KW-0687">Ribonucleoprotein</keyword>
<dbReference type="Gene3D" id="3.30.190.20">
    <property type="match status" value="1"/>
</dbReference>
<dbReference type="Pfam" id="PF00687">
    <property type="entry name" value="Ribosomal_L1"/>
    <property type="match status" value="1"/>
</dbReference>
<sequence>MLKRLKTLKLARFVTGNDKNGIIHTTIGKVDFDADKLKENLEALLVALKKAKPTQAKGVYIKKVSISTTMGAGLQLTRLA</sequence>
<evidence type="ECO:0000256" key="2">
    <source>
        <dbReference type="ARBA" id="ARBA00022491"/>
    </source>
</evidence>
<gene>
    <name evidence="8" type="primary">rplA_3</name>
    <name evidence="8" type="ORF">NCTC11126_05450</name>
</gene>
<keyword evidence="3" id="KW-0810">Translation regulation</keyword>
<comment type="similarity">
    <text evidence="1">Belongs to the universal ribosomal protein uL1 family.</text>
</comment>
<protein>
    <recommendedName>
        <fullName evidence="6">Large ribosomal subunit protein uL1</fullName>
    </recommendedName>
    <alternativeName>
        <fullName evidence="7">50S ribosomal protein L1</fullName>
    </alternativeName>
</protein>
<name>A0A2X1KCS9_ECOLX</name>
<evidence type="ECO:0000256" key="5">
    <source>
        <dbReference type="ARBA" id="ARBA00023274"/>
    </source>
</evidence>